<dbReference type="EC" id="1.1.1.-" evidence="3"/>
<dbReference type="InterPro" id="IPR050259">
    <property type="entry name" value="SDR"/>
</dbReference>
<keyword evidence="4" id="KW-1185">Reference proteome</keyword>
<keyword evidence="3" id="KW-0560">Oxidoreductase</keyword>
<dbReference type="Pfam" id="PF13561">
    <property type="entry name" value="adh_short_C2"/>
    <property type="match status" value="1"/>
</dbReference>
<protein>
    <submittedName>
        <fullName evidence="3">SDR family NAD(P)-dependent oxidoreductase</fullName>
        <ecNumber evidence="3">1.1.1.-</ecNumber>
    </submittedName>
</protein>
<dbReference type="InterPro" id="IPR020904">
    <property type="entry name" value="Sc_DH/Rdtase_CS"/>
</dbReference>
<dbReference type="EMBL" id="JBHSWH010000001">
    <property type="protein sequence ID" value="MFC6704860.1"/>
    <property type="molecule type" value="Genomic_DNA"/>
</dbReference>
<dbReference type="PROSITE" id="PS00061">
    <property type="entry name" value="ADH_SHORT"/>
    <property type="match status" value="1"/>
</dbReference>
<gene>
    <name evidence="3" type="ORF">ACFQDH_06160</name>
</gene>
<accession>A0ABW2ADE4</accession>
<dbReference type="PRINTS" id="PR00081">
    <property type="entry name" value="GDHRDH"/>
</dbReference>
<dbReference type="Proteomes" id="UP001596298">
    <property type="component" value="Unassembled WGS sequence"/>
</dbReference>
<dbReference type="GO" id="GO:0016491">
    <property type="term" value="F:oxidoreductase activity"/>
    <property type="evidence" value="ECO:0007669"/>
    <property type="project" value="UniProtKB-KW"/>
</dbReference>
<comment type="caution">
    <text evidence="3">The sequence shown here is derived from an EMBL/GenBank/DDBJ whole genome shotgun (WGS) entry which is preliminary data.</text>
</comment>
<dbReference type="PRINTS" id="PR00080">
    <property type="entry name" value="SDRFAMILY"/>
</dbReference>
<proteinExistence type="inferred from homology"/>
<evidence type="ECO:0000313" key="4">
    <source>
        <dbReference type="Proteomes" id="UP001596298"/>
    </source>
</evidence>
<dbReference type="InterPro" id="IPR057326">
    <property type="entry name" value="KR_dom"/>
</dbReference>
<name>A0ABW2ADE4_9MICO</name>
<comment type="similarity">
    <text evidence="1">Belongs to the short-chain dehydrogenases/reductases (SDR) family.</text>
</comment>
<organism evidence="3 4">
    <name type="scientific">Flexivirga alba</name>
    <dbReference type="NCBI Taxonomy" id="702742"/>
    <lineage>
        <taxon>Bacteria</taxon>
        <taxon>Bacillati</taxon>
        <taxon>Actinomycetota</taxon>
        <taxon>Actinomycetes</taxon>
        <taxon>Micrococcales</taxon>
        <taxon>Dermacoccaceae</taxon>
        <taxon>Flexivirga</taxon>
    </lineage>
</organism>
<dbReference type="PANTHER" id="PTHR42879:SF2">
    <property type="entry name" value="3-OXOACYL-[ACYL-CARRIER-PROTEIN] REDUCTASE FABG"/>
    <property type="match status" value="1"/>
</dbReference>
<dbReference type="RefSeq" id="WP_382399473.1">
    <property type="nucleotide sequence ID" value="NZ_JBHSWH010000001.1"/>
</dbReference>
<dbReference type="SUPFAM" id="SSF51735">
    <property type="entry name" value="NAD(P)-binding Rossmann-fold domains"/>
    <property type="match status" value="1"/>
</dbReference>
<dbReference type="InterPro" id="IPR002347">
    <property type="entry name" value="SDR_fam"/>
</dbReference>
<dbReference type="InterPro" id="IPR036291">
    <property type="entry name" value="NAD(P)-bd_dom_sf"/>
</dbReference>
<dbReference type="SMART" id="SM00822">
    <property type="entry name" value="PKS_KR"/>
    <property type="match status" value="1"/>
</dbReference>
<dbReference type="Gene3D" id="3.40.50.720">
    <property type="entry name" value="NAD(P)-binding Rossmann-like Domain"/>
    <property type="match status" value="1"/>
</dbReference>
<evidence type="ECO:0000256" key="1">
    <source>
        <dbReference type="ARBA" id="ARBA00006484"/>
    </source>
</evidence>
<feature type="domain" description="Ketoreductase" evidence="2">
    <location>
        <begin position="13"/>
        <end position="191"/>
    </location>
</feature>
<evidence type="ECO:0000259" key="2">
    <source>
        <dbReference type="SMART" id="SM00822"/>
    </source>
</evidence>
<evidence type="ECO:0000313" key="3">
    <source>
        <dbReference type="EMBL" id="MFC6704860.1"/>
    </source>
</evidence>
<sequence>MEPTTTTQILAGKRALITGGSRGIGAAIARRLASQGAAVAVNYRSDQETAEALVGELTGAGFTASVFRGDVSGAAPAHELVDAVVAEFGGLDILVSNAGVEHFGALETITQADFDLLFQTNVAGQLFVTQAAAAAMTDGGRIVLSSSVSARLAVHHHALYAASKAAIPAMVRNLAPELAERNITINAIAPGATQTRMAAYAPNYIHPALVDVPFESLMRSMSALGRLGQPDEIASVVTFLVSPDSSFITGATIGADGGWS</sequence>
<dbReference type="PANTHER" id="PTHR42879">
    <property type="entry name" value="3-OXOACYL-(ACYL-CARRIER-PROTEIN) REDUCTASE"/>
    <property type="match status" value="1"/>
</dbReference>
<reference evidence="4" key="1">
    <citation type="journal article" date="2019" name="Int. J. Syst. Evol. Microbiol.">
        <title>The Global Catalogue of Microorganisms (GCM) 10K type strain sequencing project: providing services to taxonomists for standard genome sequencing and annotation.</title>
        <authorList>
            <consortium name="The Broad Institute Genomics Platform"/>
            <consortium name="The Broad Institute Genome Sequencing Center for Infectious Disease"/>
            <person name="Wu L."/>
            <person name="Ma J."/>
        </authorList>
    </citation>
    <scope>NUCLEOTIDE SEQUENCE [LARGE SCALE GENOMIC DNA]</scope>
    <source>
        <strain evidence="4">CCUG 58127</strain>
    </source>
</reference>